<dbReference type="Proteomes" id="UP000001055">
    <property type="component" value="Unassembled WGS sequence"/>
</dbReference>
<evidence type="ECO:0000313" key="2">
    <source>
        <dbReference type="EMBL" id="EAT92489.1"/>
    </source>
</evidence>
<dbReference type="HOGENOM" id="CLU_2723031_0_0_1"/>
<dbReference type="RefSeq" id="XP_001791655.1">
    <property type="nucleotide sequence ID" value="XM_001791603.1"/>
</dbReference>
<organism evidence="2 3">
    <name type="scientific">Phaeosphaeria nodorum (strain SN15 / ATCC MYA-4574 / FGSC 10173)</name>
    <name type="common">Glume blotch fungus</name>
    <name type="synonym">Parastagonospora nodorum</name>
    <dbReference type="NCBI Taxonomy" id="321614"/>
    <lineage>
        <taxon>Eukaryota</taxon>
        <taxon>Fungi</taxon>
        <taxon>Dikarya</taxon>
        <taxon>Ascomycota</taxon>
        <taxon>Pezizomycotina</taxon>
        <taxon>Dothideomycetes</taxon>
        <taxon>Pleosporomycetidae</taxon>
        <taxon>Pleosporales</taxon>
        <taxon>Pleosporineae</taxon>
        <taxon>Phaeosphaeriaceae</taxon>
        <taxon>Parastagonospora</taxon>
    </lineage>
</organism>
<accession>Q0V4S0</accession>
<dbReference type="InParanoid" id="Q0V4S0"/>
<dbReference type="KEGG" id="pno:SNOG_00994"/>
<dbReference type="GeneID" id="5968314"/>
<proteinExistence type="predicted"/>
<protein>
    <submittedName>
        <fullName evidence="2">Uncharacterized protein</fullName>
    </submittedName>
</protein>
<feature type="region of interest" description="Disordered" evidence="1">
    <location>
        <begin position="1"/>
        <end position="23"/>
    </location>
</feature>
<reference evidence="3" key="1">
    <citation type="journal article" date="2007" name="Plant Cell">
        <title>Dothideomycete-plant interactions illuminated by genome sequencing and EST analysis of the wheat pathogen Stagonospora nodorum.</title>
        <authorList>
            <person name="Hane J.K."/>
            <person name="Lowe R.G."/>
            <person name="Solomon P.S."/>
            <person name="Tan K.C."/>
            <person name="Schoch C.L."/>
            <person name="Spatafora J.W."/>
            <person name="Crous P.W."/>
            <person name="Kodira C."/>
            <person name="Birren B.W."/>
            <person name="Galagan J.E."/>
            <person name="Torriani S.F."/>
            <person name="McDonald B.A."/>
            <person name="Oliver R.P."/>
        </authorList>
    </citation>
    <scope>NUCLEOTIDE SEQUENCE [LARGE SCALE GENOMIC DNA]</scope>
    <source>
        <strain evidence="3">SN15 / ATCC MYA-4574 / FGSC 10173</strain>
    </source>
</reference>
<dbReference type="EMBL" id="CH445325">
    <property type="protein sequence ID" value="EAT92489.1"/>
    <property type="molecule type" value="Genomic_DNA"/>
</dbReference>
<gene>
    <name evidence="2" type="ORF">SNOG_00994</name>
</gene>
<name>Q0V4S0_PHANO</name>
<evidence type="ECO:0000313" key="3">
    <source>
        <dbReference type="Proteomes" id="UP000001055"/>
    </source>
</evidence>
<dbReference type="AlphaFoldDB" id="Q0V4S0"/>
<sequence length="72" mass="8203">MTVTELVTQATSSSPPHSPFSITDMRRHKRTMQKPVIRVQLYTAVCRIHRIPSLVLSPGFRLTVLRHLHISA</sequence>
<feature type="compositionally biased region" description="Polar residues" evidence="1">
    <location>
        <begin position="1"/>
        <end position="15"/>
    </location>
</feature>
<evidence type="ECO:0000256" key="1">
    <source>
        <dbReference type="SAM" id="MobiDB-lite"/>
    </source>
</evidence>